<dbReference type="EMBL" id="BMHB01000001">
    <property type="protein sequence ID" value="GGI12463.1"/>
    <property type="molecule type" value="Genomic_DNA"/>
</dbReference>
<protein>
    <submittedName>
        <fullName evidence="1">Uncharacterized protein</fullName>
    </submittedName>
</protein>
<proteinExistence type="predicted"/>
<dbReference type="Proteomes" id="UP000626244">
    <property type="component" value="Unassembled WGS sequence"/>
</dbReference>
<sequence length="47" mass="5544">MLEVLTAKLVKNAVKIVEKRISFIKLLQDWTSPIHSQFSRYILDIEK</sequence>
<accession>A0A8J3ADU6</accession>
<comment type="caution">
    <text evidence="1">The sequence shown here is derived from an EMBL/GenBank/DDBJ whole genome shotgun (WGS) entry which is preliminary data.</text>
</comment>
<evidence type="ECO:0000313" key="2">
    <source>
        <dbReference type="Proteomes" id="UP000626244"/>
    </source>
</evidence>
<dbReference type="AlphaFoldDB" id="A0A8J3ADU6"/>
<reference evidence="2" key="1">
    <citation type="journal article" date="2019" name="Int. J. Syst. Evol. Microbiol.">
        <title>The Global Catalogue of Microorganisms (GCM) 10K type strain sequencing project: providing services to taxonomists for standard genome sequencing and annotation.</title>
        <authorList>
            <consortium name="The Broad Institute Genomics Platform"/>
            <consortium name="The Broad Institute Genome Sequencing Center for Infectious Disease"/>
            <person name="Wu L."/>
            <person name="Ma J."/>
        </authorList>
    </citation>
    <scope>NUCLEOTIDE SEQUENCE [LARGE SCALE GENOMIC DNA]</scope>
    <source>
        <strain evidence="2">CGMCC 1.14993</strain>
    </source>
</reference>
<keyword evidence="2" id="KW-1185">Reference proteome</keyword>
<dbReference type="OrthoDB" id="9803889at2"/>
<dbReference type="RefSeq" id="WP_158093224.1">
    <property type="nucleotide sequence ID" value="NZ_BMHB01000001.1"/>
</dbReference>
<gene>
    <name evidence="1" type="ORF">GCM10007380_13040</name>
</gene>
<name>A0A8J3ADU6_9BACI</name>
<organism evidence="1 2">
    <name type="scientific">Gottfriedia solisilvae</name>
    <dbReference type="NCBI Taxonomy" id="1516104"/>
    <lineage>
        <taxon>Bacteria</taxon>
        <taxon>Bacillati</taxon>
        <taxon>Bacillota</taxon>
        <taxon>Bacilli</taxon>
        <taxon>Bacillales</taxon>
        <taxon>Bacillaceae</taxon>
        <taxon>Gottfriedia</taxon>
    </lineage>
</organism>
<evidence type="ECO:0000313" key="1">
    <source>
        <dbReference type="EMBL" id="GGI12463.1"/>
    </source>
</evidence>